<name>A0A2W7RBE6_9BACT</name>
<protein>
    <recommendedName>
        <fullName evidence="1">Bro-N domain-containing protein</fullName>
    </recommendedName>
</protein>
<dbReference type="PANTHER" id="PTHR35810">
    <property type="entry name" value="CYTOPLASMIC PROTEIN-RELATED"/>
    <property type="match status" value="1"/>
</dbReference>
<comment type="caution">
    <text evidence="2">The sequence shown here is derived from an EMBL/GenBank/DDBJ whole genome shotgun (WGS) entry which is preliminary data.</text>
</comment>
<dbReference type="InterPro" id="IPR011204">
    <property type="entry name" value="Virulence_RhuM-like"/>
</dbReference>
<evidence type="ECO:0000313" key="2">
    <source>
        <dbReference type="EMBL" id="PZX57834.1"/>
    </source>
</evidence>
<dbReference type="PIRSF" id="PIRSF015268">
    <property type="entry name" value="Virulence_RhuM"/>
    <property type="match status" value="1"/>
</dbReference>
<proteinExistence type="predicted"/>
<dbReference type="PROSITE" id="PS51750">
    <property type="entry name" value="BRO_N"/>
    <property type="match status" value="1"/>
</dbReference>
<dbReference type="PANTHER" id="PTHR35810:SF1">
    <property type="entry name" value="CYTOPLASMIC PROTEIN"/>
    <property type="match status" value="1"/>
</dbReference>
<keyword evidence="3" id="KW-1185">Reference proteome</keyword>
<dbReference type="EMBL" id="QKZT01000001">
    <property type="protein sequence ID" value="PZX57834.1"/>
    <property type="molecule type" value="Genomic_DNA"/>
</dbReference>
<dbReference type="AlphaFoldDB" id="A0A2W7RBE6"/>
<reference evidence="2 3" key="1">
    <citation type="submission" date="2018-06" db="EMBL/GenBank/DDBJ databases">
        <title>Genomic Encyclopedia of Archaeal and Bacterial Type Strains, Phase II (KMG-II): from individual species to whole genera.</title>
        <authorList>
            <person name="Goeker M."/>
        </authorList>
    </citation>
    <scope>NUCLEOTIDE SEQUENCE [LARGE SCALE GENOMIC DNA]</scope>
    <source>
        <strain evidence="2 3">DSM 19830</strain>
    </source>
</reference>
<dbReference type="Proteomes" id="UP000248882">
    <property type="component" value="Unassembled WGS sequence"/>
</dbReference>
<dbReference type="RefSeq" id="WP_111316148.1">
    <property type="nucleotide sequence ID" value="NZ_QKZT01000001.1"/>
</dbReference>
<feature type="domain" description="Bro-N" evidence="1">
    <location>
        <begin position="1"/>
        <end position="118"/>
    </location>
</feature>
<dbReference type="OrthoDB" id="9802752at2"/>
<gene>
    <name evidence="2" type="ORF">LV85_00015</name>
</gene>
<evidence type="ECO:0000259" key="1">
    <source>
        <dbReference type="PROSITE" id="PS51750"/>
    </source>
</evidence>
<sequence length="329" mass="37911">MSDVNNFLLYTAPSGEVRVQVFLKDESLWLTQKAMSDLFGVNIPAISKHLSNIFEEGELQENSVISILETTASDGKNYKTKFYNLDAIISVGYRVNSSKATQFRIWATQTLKEYIIKGFVMDDERLKQGTNSFGKDYFKELLQRIRSIRASERRIYQQVTDIFAECSIDYDPKSEITKEFYAMVQNKFHFAITGKTAAEIIHLSADSKKEKMGLTTWKNSPDGRVLKSDVIVAKNYLQEKEILQLERTVTGYFDYIEGLIERENTFTMEGLAESVNKFLAFNEYKVLIGKGRISKLQADKKAVNEYDNFNKTQKIISDFDKEIKKLKKK</sequence>
<accession>A0A2W7RBE6</accession>
<dbReference type="Pfam" id="PF13310">
    <property type="entry name" value="Virulence_RhuM"/>
    <property type="match status" value="1"/>
</dbReference>
<dbReference type="InterPro" id="IPR003497">
    <property type="entry name" value="BRO_N_domain"/>
</dbReference>
<evidence type="ECO:0000313" key="3">
    <source>
        <dbReference type="Proteomes" id="UP000248882"/>
    </source>
</evidence>
<organism evidence="2 3">
    <name type="scientific">Algoriphagus chordae</name>
    <dbReference type="NCBI Taxonomy" id="237019"/>
    <lineage>
        <taxon>Bacteria</taxon>
        <taxon>Pseudomonadati</taxon>
        <taxon>Bacteroidota</taxon>
        <taxon>Cytophagia</taxon>
        <taxon>Cytophagales</taxon>
        <taxon>Cyclobacteriaceae</taxon>
        <taxon>Algoriphagus</taxon>
    </lineage>
</organism>